<dbReference type="PROSITE" id="PS00195">
    <property type="entry name" value="GLUTAREDOXIN_1"/>
    <property type="match status" value="1"/>
</dbReference>
<dbReference type="PROSITE" id="PS51354">
    <property type="entry name" value="GLUTAREDOXIN_2"/>
    <property type="match status" value="1"/>
</dbReference>
<sequence>MQEILMFILPDCPYCHEAKRLIDQLCRENPEYSKIPLRVIDERAQKELADRYDYYYVPTFYVGGQKLHEGVPDMEKVRRVLEAACRPAL</sequence>
<evidence type="ECO:0000259" key="1">
    <source>
        <dbReference type="Pfam" id="PF00462"/>
    </source>
</evidence>
<feature type="domain" description="Glutaredoxin" evidence="1">
    <location>
        <begin position="4"/>
        <end position="65"/>
    </location>
</feature>
<dbReference type="CDD" id="cd02947">
    <property type="entry name" value="TRX_family"/>
    <property type="match status" value="1"/>
</dbReference>
<reference evidence="2" key="1">
    <citation type="submission" date="2020-08" db="EMBL/GenBank/DDBJ databases">
        <title>Genome public.</title>
        <authorList>
            <person name="Liu C."/>
            <person name="Sun Q."/>
        </authorList>
    </citation>
    <scope>NUCLEOTIDE SEQUENCE</scope>
    <source>
        <strain evidence="2">NSJ-44</strain>
    </source>
</reference>
<dbReference type="AlphaFoldDB" id="A0A926HLN7"/>
<accession>A0A926HLN7</accession>
<keyword evidence="3" id="KW-1185">Reference proteome</keyword>
<protein>
    <submittedName>
        <fullName evidence="2">Thioredoxin family protein</fullName>
    </submittedName>
</protein>
<proteinExistence type="predicted"/>
<comment type="caution">
    <text evidence="2">The sequence shown here is derived from an EMBL/GenBank/DDBJ whole genome shotgun (WGS) entry which is preliminary data.</text>
</comment>
<dbReference type="InterPro" id="IPR002109">
    <property type="entry name" value="Glutaredoxin"/>
</dbReference>
<dbReference type="SUPFAM" id="SSF52833">
    <property type="entry name" value="Thioredoxin-like"/>
    <property type="match status" value="1"/>
</dbReference>
<dbReference type="Pfam" id="PF00462">
    <property type="entry name" value="Glutaredoxin"/>
    <property type="match status" value="1"/>
</dbReference>
<dbReference type="Proteomes" id="UP000654279">
    <property type="component" value="Unassembled WGS sequence"/>
</dbReference>
<dbReference type="InterPro" id="IPR011767">
    <property type="entry name" value="GLR_AS"/>
</dbReference>
<dbReference type="RefSeq" id="WP_249284322.1">
    <property type="nucleotide sequence ID" value="NZ_JACRSO010000001.1"/>
</dbReference>
<organism evidence="2 3">
    <name type="scientific">Luoshenia tenuis</name>
    <dbReference type="NCBI Taxonomy" id="2763654"/>
    <lineage>
        <taxon>Bacteria</taxon>
        <taxon>Bacillati</taxon>
        <taxon>Bacillota</taxon>
        <taxon>Clostridia</taxon>
        <taxon>Christensenellales</taxon>
        <taxon>Christensenellaceae</taxon>
        <taxon>Luoshenia</taxon>
    </lineage>
</organism>
<evidence type="ECO:0000313" key="2">
    <source>
        <dbReference type="EMBL" id="MBC8528288.1"/>
    </source>
</evidence>
<dbReference type="InterPro" id="IPR036249">
    <property type="entry name" value="Thioredoxin-like_sf"/>
</dbReference>
<dbReference type="EMBL" id="JACRSO010000001">
    <property type="protein sequence ID" value="MBC8528288.1"/>
    <property type="molecule type" value="Genomic_DNA"/>
</dbReference>
<gene>
    <name evidence="2" type="ORF">H8699_02390</name>
</gene>
<dbReference type="Gene3D" id="3.40.30.10">
    <property type="entry name" value="Glutaredoxin"/>
    <property type="match status" value="1"/>
</dbReference>
<evidence type="ECO:0000313" key="3">
    <source>
        <dbReference type="Proteomes" id="UP000654279"/>
    </source>
</evidence>
<name>A0A926HLN7_9FIRM</name>